<dbReference type="eggNOG" id="KOG3433">
    <property type="taxonomic scope" value="Eukaryota"/>
</dbReference>
<proteinExistence type="predicted"/>
<feature type="compositionally biased region" description="Basic and acidic residues" evidence="1">
    <location>
        <begin position="53"/>
        <end position="77"/>
    </location>
</feature>
<dbReference type="Proteomes" id="UP000019763">
    <property type="component" value="Unassembled WGS sequence"/>
</dbReference>
<name>A0A023BA46_GRENI</name>
<dbReference type="InterPro" id="IPR040453">
    <property type="entry name" value="Mnd1_HTH"/>
</dbReference>
<dbReference type="EMBL" id="AFNH02000320">
    <property type="protein sequence ID" value="EZG77547.1"/>
    <property type="molecule type" value="Genomic_DNA"/>
</dbReference>
<comment type="caution">
    <text evidence="3">The sequence shown here is derived from an EMBL/GenBank/DDBJ whole genome shotgun (WGS) entry which is preliminary data.</text>
</comment>
<dbReference type="AlphaFoldDB" id="A0A023BA46"/>
<evidence type="ECO:0000259" key="2">
    <source>
        <dbReference type="Pfam" id="PF03962"/>
    </source>
</evidence>
<sequence>MTFEASAETNNLSGDHVCAQGACINAVEPATINDGVKTSLRESESRSQVQPEKTSKRERARAEQAAEKAAQRERIKAEQAAAKAAQRERIKAEQAAERERAKAETAAEKAAQRERAKAEQAAERERAKAEQAAEKAAQRERAKAEQAAERERAKAEQAAEKAAHRERTKAEQAAEKAAQRERARAEQAAEKAAQRERAKAEQAAEKAAQRERTKAEQEAGRKAPASGTLSGANGLPAPAGFAGDESRTGSGEGKSKGRTGSGEGSSEGKSKGRTGSGEGSSEGKSEGSTNAAQVGRKGAAKMAQQDRIEARGEKAAGKDGKGRGRRRGLSLEEKGHVLEHFMAKAEGIYTMKELEKVGPTLGVIPQSVKDVVLGLTKEKRLRCEKIGSSNVYWVFKHDLATSRKREAVQLTHSIAKLSREHAEVTRRITTAKDGITAGDDGIISDTMPSTVAHTTPGFAAQTVGSLALADRVEEASGGGGEDTARTIAALRTRVAELRFETWTLRSIPHDLPARTAQAAEAVTRLLDLNPRPEAIHLYP</sequence>
<dbReference type="OrthoDB" id="273345at2759"/>
<feature type="domain" description="Mnd1 HTH" evidence="2">
    <location>
        <begin position="339"/>
        <end position="396"/>
    </location>
</feature>
<accession>A0A023BA46</accession>
<feature type="region of interest" description="Disordered" evidence="1">
    <location>
        <begin position="35"/>
        <end position="329"/>
    </location>
</feature>
<dbReference type="VEuPathDB" id="CryptoDB:GNI_042080"/>
<feature type="compositionally biased region" description="Basic and acidic residues" evidence="1">
    <location>
        <begin position="85"/>
        <end position="221"/>
    </location>
</feature>
<keyword evidence="4" id="KW-1185">Reference proteome</keyword>
<evidence type="ECO:0000256" key="1">
    <source>
        <dbReference type="SAM" id="MobiDB-lite"/>
    </source>
</evidence>
<gene>
    <name evidence="3" type="ORF">GNI_042080</name>
</gene>
<dbReference type="GeneID" id="22911624"/>
<dbReference type="OMA" id="THIAWRV"/>
<organism evidence="3 4">
    <name type="scientific">Gregarina niphandrodes</name>
    <name type="common">Septate eugregarine</name>
    <dbReference type="NCBI Taxonomy" id="110365"/>
    <lineage>
        <taxon>Eukaryota</taxon>
        <taxon>Sar</taxon>
        <taxon>Alveolata</taxon>
        <taxon>Apicomplexa</taxon>
        <taxon>Conoidasida</taxon>
        <taxon>Gregarinasina</taxon>
        <taxon>Eugregarinorida</taxon>
        <taxon>Gregarinidae</taxon>
        <taxon>Gregarina</taxon>
    </lineage>
</organism>
<feature type="compositionally biased region" description="Basic and acidic residues" evidence="1">
    <location>
        <begin position="304"/>
        <end position="322"/>
    </location>
</feature>
<reference evidence="3" key="1">
    <citation type="submission" date="2013-12" db="EMBL/GenBank/DDBJ databases">
        <authorList>
            <person name="Omoto C.K."/>
            <person name="Sibley D."/>
            <person name="Venepally P."/>
            <person name="Hadjithomas M."/>
            <person name="Karamycheva S."/>
            <person name="Brunk B."/>
            <person name="Roos D."/>
            <person name="Caler E."/>
            <person name="Lorenzi H."/>
        </authorList>
    </citation>
    <scope>NUCLEOTIDE SEQUENCE</scope>
</reference>
<evidence type="ECO:0000313" key="4">
    <source>
        <dbReference type="Proteomes" id="UP000019763"/>
    </source>
</evidence>
<dbReference type="RefSeq" id="XP_011129502.1">
    <property type="nucleotide sequence ID" value="XM_011131200.1"/>
</dbReference>
<dbReference type="Pfam" id="PF03962">
    <property type="entry name" value="Mnd1"/>
    <property type="match status" value="1"/>
</dbReference>
<evidence type="ECO:0000313" key="3">
    <source>
        <dbReference type="EMBL" id="EZG77547.1"/>
    </source>
</evidence>
<protein>
    <submittedName>
        <fullName evidence="3">Mnd1 family protein</fullName>
    </submittedName>
</protein>